<keyword evidence="1" id="KW-0472">Membrane</keyword>
<dbReference type="EMBL" id="JAUUTW010000026">
    <property type="protein sequence ID" value="MDP1453440.1"/>
    <property type="molecule type" value="Genomic_DNA"/>
</dbReference>
<keyword evidence="1" id="KW-1133">Transmembrane helix</keyword>
<proteinExistence type="predicted"/>
<gene>
    <name evidence="2" type="ORF">Q8G36_20965</name>
</gene>
<evidence type="ECO:0000313" key="2">
    <source>
        <dbReference type="EMBL" id="MDP1453440.1"/>
    </source>
</evidence>
<dbReference type="CDD" id="cd16428">
    <property type="entry name" value="TcpC_C"/>
    <property type="match status" value="1"/>
</dbReference>
<evidence type="ECO:0000256" key="1">
    <source>
        <dbReference type="SAM" id="Phobius"/>
    </source>
</evidence>
<dbReference type="InterPro" id="IPR035628">
    <property type="entry name" value="TcpC_C"/>
</dbReference>
<accession>A0AA90PMV4</accession>
<comment type="caution">
    <text evidence="2">The sequence shown here is derived from an EMBL/GenBank/DDBJ whole genome shotgun (WGS) entry which is preliminary data.</text>
</comment>
<dbReference type="CDD" id="cd16386">
    <property type="entry name" value="TcpC_N"/>
    <property type="match status" value="1"/>
</dbReference>
<evidence type="ECO:0000313" key="3">
    <source>
        <dbReference type="Proteomes" id="UP001178275"/>
    </source>
</evidence>
<dbReference type="AlphaFoldDB" id="A0AA90PMV4"/>
<protein>
    <submittedName>
        <fullName evidence="2">Conjugal transfer protein</fullName>
    </submittedName>
</protein>
<dbReference type="Pfam" id="PF12642">
    <property type="entry name" value="TpcC"/>
    <property type="match status" value="1"/>
</dbReference>
<dbReference type="RefSeq" id="WP_305161524.1">
    <property type="nucleotide sequence ID" value="NZ_JAUUTW010000026.1"/>
</dbReference>
<organism evidence="2 3">
    <name type="scientific">Peribacillus frigoritolerans</name>
    <dbReference type="NCBI Taxonomy" id="450367"/>
    <lineage>
        <taxon>Bacteria</taxon>
        <taxon>Bacillati</taxon>
        <taxon>Bacillota</taxon>
        <taxon>Bacilli</taxon>
        <taxon>Bacillales</taxon>
        <taxon>Bacillaceae</taxon>
        <taxon>Peribacillus</taxon>
    </lineage>
</organism>
<sequence>MKLLDTLKQGVKNHADRGRKKVLKDERRLKSSRFNGRMAFSFVFWIVLLGVIFLTFLSWSRTGFLNEKVNGYQDKAAAQIASLNEVGFANSPAGEDYSRQFIDTYINVPDNEKQREERSKALQSFLAEGLEVGQLENLSEFKGKRVLKSASLYDVKDISEAAASYVYRIEYELFKIVEKKEQVEVKKKNKNGKVVVVKEEKTTRKDESLGKKQQMIVVRLGTDGNFFNVMEQPYYQALPNETRLTAIADKTDQADKNTEVESELQQFATQFFTSYTTNSTEEMSYLMETPESLKDLYEYKGLEGFVIYDGEKKGQYIVKTLVLLQETNTGLQSKHPFTLVVSKQNNKFYVHELKHTKGG</sequence>
<reference evidence="2" key="1">
    <citation type="submission" date="2023-07" db="EMBL/GenBank/DDBJ databases">
        <title>Murine gut Bacillus species.</title>
        <authorList>
            <person name="Gutman E."/>
            <person name="Hashuel R."/>
            <person name="Litvak Y."/>
        </authorList>
    </citation>
    <scope>NUCLEOTIDE SEQUENCE</scope>
    <source>
        <strain evidence="2">RU293</strain>
    </source>
</reference>
<dbReference type="InterPro" id="IPR024735">
    <property type="entry name" value="TcpC"/>
</dbReference>
<feature type="transmembrane region" description="Helical" evidence="1">
    <location>
        <begin position="38"/>
        <end position="59"/>
    </location>
</feature>
<keyword evidence="1" id="KW-0812">Transmembrane</keyword>
<dbReference type="Gene3D" id="3.10.450.540">
    <property type="match status" value="1"/>
</dbReference>
<dbReference type="Proteomes" id="UP001178275">
    <property type="component" value="Unassembled WGS sequence"/>
</dbReference>
<name>A0AA90PMV4_9BACI</name>